<dbReference type="GO" id="GO:0016620">
    <property type="term" value="F:oxidoreductase activity, acting on the aldehyde or oxo group of donors, NAD or NADP as acceptor"/>
    <property type="evidence" value="ECO:0007669"/>
    <property type="project" value="InterPro"/>
</dbReference>
<dbReference type="InterPro" id="IPR016163">
    <property type="entry name" value="Ald_DH_C"/>
</dbReference>
<dbReference type="STRING" id="742152.A0A2H3J0N1"/>
<sequence>MSIPFVPLYINGQAKPASTDAAFDVHNPYSNEVVTRAASASRQDCQDAVAAAVQAFRSWEHSLLAERRDIFLKAADLLRTERYKTKVLAAMTEEICSVEFLANFNVEIATGMLRYVAGMITELKGETFPSVKRGGHVIAQRRAQGVVLGIAPWNSPLVLSIRAMALPIICGNTVILKTSEVSPRVHYTVAELFEEAGLPHGVLNLVHMSREDAPARTAEIIAHPAVRSINFTGSDRVGRILAAEAAKYLKPCVLELGGKAPAVVLEDADIQTAARAITSSALLHSGQICMSTERVIVSRKVSEALTKAIVAEFSKFKSGGPGERIAAQFTAGSAEGIVSLLREAQAGGAKILLGNVSREGAVVQPHVVAGVKPGMRLWDRESFGPVTIIAEFDSIDEAIDLANATEYSLVGSVWTKDLNNAMDVAMRVRAGCMNVNGPTIHVEDAREHVGLGGASGYGTFSVESFTDVRMIVIHPSSPTSYP</sequence>
<dbReference type="EMBL" id="KB467854">
    <property type="protein sequence ID" value="PCH35810.1"/>
    <property type="molecule type" value="Genomic_DNA"/>
</dbReference>
<name>A0A2H3J0N1_WOLCO</name>
<protein>
    <submittedName>
        <fullName evidence="7">Aldehyde dehydrogenase</fullName>
    </submittedName>
</protein>
<dbReference type="PROSITE" id="PS00687">
    <property type="entry name" value="ALDEHYDE_DEHYDR_GLU"/>
    <property type="match status" value="1"/>
</dbReference>
<dbReference type="PANTHER" id="PTHR42986:SF1">
    <property type="entry name" value="BENZALDEHYDE DEHYDROGENASE YFMT"/>
    <property type="match status" value="1"/>
</dbReference>
<dbReference type="OrthoDB" id="310895at2759"/>
<reference evidence="7 8" key="1">
    <citation type="journal article" date="2012" name="Science">
        <title>The Paleozoic origin of enzymatic lignin decomposition reconstructed from 31 fungal genomes.</title>
        <authorList>
            <person name="Floudas D."/>
            <person name="Binder M."/>
            <person name="Riley R."/>
            <person name="Barry K."/>
            <person name="Blanchette R.A."/>
            <person name="Henrissat B."/>
            <person name="Martinez A.T."/>
            <person name="Otillar R."/>
            <person name="Spatafora J.W."/>
            <person name="Yadav J.S."/>
            <person name="Aerts A."/>
            <person name="Benoit I."/>
            <person name="Boyd A."/>
            <person name="Carlson A."/>
            <person name="Copeland A."/>
            <person name="Coutinho P.M."/>
            <person name="de Vries R.P."/>
            <person name="Ferreira P."/>
            <person name="Findley K."/>
            <person name="Foster B."/>
            <person name="Gaskell J."/>
            <person name="Glotzer D."/>
            <person name="Gorecki P."/>
            <person name="Heitman J."/>
            <person name="Hesse C."/>
            <person name="Hori C."/>
            <person name="Igarashi K."/>
            <person name="Jurgens J.A."/>
            <person name="Kallen N."/>
            <person name="Kersten P."/>
            <person name="Kohler A."/>
            <person name="Kuees U."/>
            <person name="Kumar T.K.A."/>
            <person name="Kuo A."/>
            <person name="LaButti K."/>
            <person name="Larrondo L.F."/>
            <person name="Lindquist E."/>
            <person name="Ling A."/>
            <person name="Lombard V."/>
            <person name="Lucas S."/>
            <person name="Lundell T."/>
            <person name="Martin R."/>
            <person name="McLaughlin D.J."/>
            <person name="Morgenstern I."/>
            <person name="Morin E."/>
            <person name="Murat C."/>
            <person name="Nagy L.G."/>
            <person name="Nolan M."/>
            <person name="Ohm R.A."/>
            <person name="Patyshakuliyeva A."/>
            <person name="Rokas A."/>
            <person name="Ruiz-Duenas F.J."/>
            <person name="Sabat G."/>
            <person name="Salamov A."/>
            <person name="Samejima M."/>
            <person name="Schmutz J."/>
            <person name="Slot J.C."/>
            <person name="St John F."/>
            <person name="Stenlid J."/>
            <person name="Sun H."/>
            <person name="Sun S."/>
            <person name="Syed K."/>
            <person name="Tsang A."/>
            <person name="Wiebenga A."/>
            <person name="Young D."/>
            <person name="Pisabarro A."/>
            <person name="Eastwood D.C."/>
            <person name="Martin F."/>
            <person name="Cullen D."/>
            <person name="Grigoriev I.V."/>
            <person name="Hibbett D.S."/>
        </authorList>
    </citation>
    <scope>NUCLEOTIDE SEQUENCE [LARGE SCALE GENOMIC DNA]</scope>
    <source>
        <strain evidence="7 8">MD-104</strain>
    </source>
</reference>
<dbReference type="InterPro" id="IPR015590">
    <property type="entry name" value="Aldehyde_DH_dom"/>
</dbReference>
<dbReference type="Proteomes" id="UP000218811">
    <property type="component" value="Unassembled WGS sequence"/>
</dbReference>
<dbReference type="SUPFAM" id="SSF53720">
    <property type="entry name" value="ALDH-like"/>
    <property type="match status" value="1"/>
</dbReference>
<comment type="similarity">
    <text evidence="1 5">Belongs to the aldehyde dehydrogenase family.</text>
</comment>
<dbReference type="Gene3D" id="3.40.309.10">
    <property type="entry name" value="Aldehyde Dehydrogenase, Chain A, domain 2"/>
    <property type="match status" value="1"/>
</dbReference>
<organism evidence="7 8">
    <name type="scientific">Wolfiporia cocos (strain MD-104)</name>
    <name type="common">Brown rot fungus</name>
    <dbReference type="NCBI Taxonomy" id="742152"/>
    <lineage>
        <taxon>Eukaryota</taxon>
        <taxon>Fungi</taxon>
        <taxon>Dikarya</taxon>
        <taxon>Basidiomycota</taxon>
        <taxon>Agaricomycotina</taxon>
        <taxon>Agaricomycetes</taxon>
        <taxon>Polyporales</taxon>
        <taxon>Phaeolaceae</taxon>
        <taxon>Wolfiporia</taxon>
    </lineage>
</organism>
<feature type="active site" evidence="4">
    <location>
        <position position="255"/>
    </location>
</feature>
<evidence type="ECO:0000256" key="1">
    <source>
        <dbReference type="ARBA" id="ARBA00009986"/>
    </source>
</evidence>
<keyword evidence="8" id="KW-1185">Reference proteome</keyword>
<dbReference type="AlphaFoldDB" id="A0A2H3J0N1"/>
<dbReference type="PANTHER" id="PTHR42986">
    <property type="entry name" value="BENZALDEHYDE DEHYDROGENASE YFMT"/>
    <property type="match status" value="1"/>
</dbReference>
<evidence type="ECO:0000313" key="8">
    <source>
        <dbReference type="Proteomes" id="UP000218811"/>
    </source>
</evidence>
<dbReference type="OMA" id="GCTNING"/>
<evidence type="ECO:0000256" key="2">
    <source>
        <dbReference type="ARBA" id="ARBA00023002"/>
    </source>
</evidence>
<dbReference type="Gene3D" id="3.40.605.10">
    <property type="entry name" value="Aldehyde Dehydrogenase, Chain A, domain 1"/>
    <property type="match status" value="1"/>
</dbReference>
<feature type="non-terminal residue" evidence="7">
    <location>
        <position position="482"/>
    </location>
</feature>
<evidence type="ECO:0000256" key="5">
    <source>
        <dbReference type="RuleBase" id="RU003345"/>
    </source>
</evidence>
<evidence type="ECO:0000259" key="6">
    <source>
        <dbReference type="Pfam" id="PF00171"/>
    </source>
</evidence>
<evidence type="ECO:0000256" key="3">
    <source>
        <dbReference type="ARBA" id="ARBA00023027"/>
    </source>
</evidence>
<dbReference type="Pfam" id="PF00171">
    <property type="entry name" value="Aldedh"/>
    <property type="match status" value="1"/>
</dbReference>
<proteinExistence type="inferred from homology"/>
<dbReference type="InterPro" id="IPR029510">
    <property type="entry name" value="Ald_DH_CS_GLU"/>
</dbReference>
<keyword evidence="3" id="KW-0520">NAD</keyword>
<dbReference type="InterPro" id="IPR016162">
    <property type="entry name" value="Ald_DH_N"/>
</dbReference>
<keyword evidence="2 5" id="KW-0560">Oxidoreductase</keyword>
<feature type="domain" description="Aldehyde dehydrogenase" evidence="6">
    <location>
        <begin position="20"/>
        <end position="463"/>
    </location>
</feature>
<evidence type="ECO:0000313" key="7">
    <source>
        <dbReference type="EMBL" id="PCH35810.1"/>
    </source>
</evidence>
<dbReference type="InterPro" id="IPR016161">
    <property type="entry name" value="Ald_DH/histidinol_DH"/>
</dbReference>
<gene>
    <name evidence="7" type="ORF">WOLCODRAFT_126344</name>
</gene>
<evidence type="ECO:0000256" key="4">
    <source>
        <dbReference type="PROSITE-ProRule" id="PRU10007"/>
    </source>
</evidence>
<accession>A0A2H3J0N1</accession>